<feature type="domain" description="SAF" evidence="1">
    <location>
        <begin position="24"/>
        <end position="84"/>
    </location>
</feature>
<dbReference type="Proteomes" id="UP001299970">
    <property type="component" value="Unassembled WGS sequence"/>
</dbReference>
<proteinExistence type="predicted"/>
<dbReference type="RefSeq" id="WP_241035231.1">
    <property type="nucleotide sequence ID" value="NZ_BAAAJF010000018.1"/>
</dbReference>
<keyword evidence="3" id="KW-1185">Reference proteome</keyword>
<sequence>MTLAVTGALLGAFAYRGAVAREGVVATARPLQFGALIQLSDLREVRLPPDTGLVTVPWSEVDTIVGRHAGTDLMSGQTLTRDAVTAEVSPVPGQAVVGLSVEAGHAPSTSLEVRDEVLVITGDGSPPRRASVVRAGDPDVSGRRSIDVLVPQADSEQLALAAINGRVAVVLVGRG</sequence>
<dbReference type="InterPro" id="IPR013974">
    <property type="entry name" value="SAF"/>
</dbReference>
<dbReference type="CDD" id="cd11614">
    <property type="entry name" value="SAF_CpaB_FlgA_like"/>
    <property type="match status" value="1"/>
</dbReference>
<name>A0ABS9T9I9_9PSEU</name>
<accession>A0ABS9T9I9</accession>
<evidence type="ECO:0000313" key="2">
    <source>
        <dbReference type="EMBL" id="MCH6165199.1"/>
    </source>
</evidence>
<gene>
    <name evidence="2" type="ORF">MMF94_05845</name>
</gene>
<evidence type="ECO:0000313" key="3">
    <source>
        <dbReference type="Proteomes" id="UP001299970"/>
    </source>
</evidence>
<reference evidence="2 3" key="1">
    <citation type="submission" date="2022-03" db="EMBL/GenBank/DDBJ databases">
        <title>Pseudonocardia alaer sp. nov., a novel actinomycete isolated from reed forest soil.</title>
        <authorList>
            <person name="Wang L."/>
        </authorList>
    </citation>
    <scope>NUCLEOTIDE SEQUENCE [LARGE SCALE GENOMIC DNA]</scope>
    <source>
        <strain evidence="2 3">Y-16303</strain>
    </source>
</reference>
<dbReference type="EMBL" id="JAKXMK010000004">
    <property type="protein sequence ID" value="MCH6165199.1"/>
    <property type="molecule type" value="Genomic_DNA"/>
</dbReference>
<organism evidence="2 3">
    <name type="scientific">Pseudonocardia alaniniphila</name>
    <dbReference type="NCBI Taxonomy" id="75291"/>
    <lineage>
        <taxon>Bacteria</taxon>
        <taxon>Bacillati</taxon>
        <taxon>Actinomycetota</taxon>
        <taxon>Actinomycetes</taxon>
        <taxon>Pseudonocardiales</taxon>
        <taxon>Pseudonocardiaceae</taxon>
        <taxon>Pseudonocardia</taxon>
    </lineage>
</organism>
<dbReference type="Pfam" id="PF08666">
    <property type="entry name" value="SAF"/>
    <property type="match status" value="1"/>
</dbReference>
<comment type="caution">
    <text evidence="2">The sequence shown here is derived from an EMBL/GenBank/DDBJ whole genome shotgun (WGS) entry which is preliminary data.</text>
</comment>
<protein>
    <submittedName>
        <fullName evidence="2">SAF domain-containing protein</fullName>
    </submittedName>
</protein>
<evidence type="ECO:0000259" key="1">
    <source>
        <dbReference type="Pfam" id="PF08666"/>
    </source>
</evidence>